<keyword evidence="9" id="KW-1185">Reference proteome</keyword>
<organism evidence="8 9">
    <name type="scientific">Bifidobacterium phasiani</name>
    <dbReference type="NCBI Taxonomy" id="2834431"/>
    <lineage>
        <taxon>Bacteria</taxon>
        <taxon>Bacillati</taxon>
        <taxon>Actinomycetota</taxon>
        <taxon>Actinomycetes</taxon>
        <taxon>Bifidobacteriales</taxon>
        <taxon>Bifidobacteriaceae</taxon>
        <taxon>Bifidobacterium</taxon>
    </lineage>
</organism>
<feature type="transmembrane region" description="Helical" evidence="6">
    <location>
        <begin position="161"/>
        <end position="185"/>
    </location>
</feature>
<dbReference type="InterPro" id="IPR013525">
    <property type="entry name" value="ABC2_TM"/>
</dbReference>
<gene>
    <name evidence="8" type="ORF">KIH73_00765</name>
</gene>
<feature type="domain" description="ABC-2 type transporter transmembrane" evidence="7">
    <location>
        <begin position="57"/>
        <end position="229"/>
    </location>
</feature>
<evidence type="ECO:0000313" key="8">
    <source>
        <dbReference type="EMBL" id="MBW3081926.1"/>
    </source>
</evidence>
<feature type="transmembrane region" description="Helical" evidence="6">
    <location>
        <begin position="205"/>
        <end position="226"/>
    </location>
</feature>
<protein>
    <submittedName>
        <fullName evidence="8">ABC transporter permease</fullName>
    </submittedName>
</protein>
<feature type="region of interest" description="Disordered" evidence="5">
    <location>
        <begin position="242"/>
        <end position="278"/>
    </location>
</feature>
<evidence type="ECO:0000256" key="5">
    <source>
        <dbReference type="SAM" id="MobiDB-lite"/>
    </source>
</evidence>
<feature type="transmembrane region" description="Helical" evidence="6">
    <location>
        <begin position="127"/>
        <end position="149"/>
    </location>
</feature>
<reference evidence="8 9" key="1">
    <citation type="submission" date="2021-05" db="EMBL/GenBank/DDBJ databases">
        <title>Phylogenetic classification of ten novel species belonging to the genus Bifidobacterium comprising B. colchicus sp. nov., B. abeli sp. nov., B. bicoloris sp. nov., B. guerezis sp. nov., B. rosaliae sp. nov., B. santillanensis sp. nov., B. argentati sp. nov., B. amazzoni sp. nov., B. pluviali sp. nov., and B. pinnaculum sp. nov.</title>
        <authorList>
            <person name="Lugli G.A."/>
            <person name="Ruiz Garcia L."/>
            <person name="Margolles A."/>
            <person name="Ventura M."/>
        </authorList>
    </citation>
    <scope>NUCLEOTIDE SEQUENCE [LARGE SCALE GENOMIC DNA]</scope>
    <source>
        <strain evidence="8 9">6T3</strain>
    </source>
</reference>
<dbReference type="Proteomes" id="UP000812844">
    <property type="component" value="Unassembled WGS sequence"/>
</dbReference>
<keyword evidence="2 6" id="KW-0812">Transmembrane</keyword>
<dbReference type="Pfam" id="PF12698">
    <property type="entry name" value="ABC2_membrane_3"/>
    <property type="match status" value="1"/>
</dbReference>
<evidence type="ECO:0000259" key="7">
    <source>
        <dbReference type="Pfam" id="PF12698"/>
    </source>
</evidence>
<name>A0ABS6W5Z5_9BIFI</name>
<keyword evidence="4 6" id="KW-0472">Membrane</keyword>
<feature type="transmembrane region" description="Helical" evidence="6">
    <location>
        <begin position="46"/>
        <end position="70"/>
    </location>
</feature>
<accession>A0ABS6W5Z5</accession>
<feature type="transmembrane region" description="Helical" evidence="6">
    <location>
        <begin position="21"/>
        <end position="40"/>
    </location>
</feature>
<evidence type="ECO:0000313" key="9">
    <source>
        <dbReference type="Proteomes" id="UP000812844"/>
    </source>
</evidence>
<evidence type="ECO:0000256" key="2">
    <source>
        <dbReference type="ARBA" id="ARBA00022692"/>
    </source>
</evidence>
<comment type="caution">
    <text evidence="8">The sequence shown here is derived from an EMBL/GenBank/DDBJ whole genome shotgun (WGS) entry which is preliminary data.</text>
</comment>
<evidence type="ECO:0000256" key="6">
    <source>
        <dbReference type="SAM" id="Phobius"/>
    </source>
</evidence>
<comment type="subcellular location">
    <subcellularLocation>
        <location evidence="1">Membrane</location>
        <topology evidence="1">Multi-pass membrane protein</topology>
    </subcellularLocation>
</comment>
<evidence type="ECO:0000256" key="3">
    <source>
        <dbReference type="ARBA" id="ARBA00022989"/>
    </source>
</evidence>
<dbReference type="EMBL" id="JAHBBD010000001">
    <property type="protein sequence ID" value="MBW3081926.1"/>
    <property type="molecule type" value="Genomic_DNA"/>
</dbReference>
<proteinExistence type="predicted"/>
<sequence>MRRTVMALWRRDMLMLLRSPVYVMYLVVPVAAAWLFETFIVDGDRWAHAFAVLLGGLFSVAMACTLPGIYVQVEERERHVPETLLRAGVPAWATVASKFAASVCWGVALAALSLLVLGVDVGPAGPLLAALLPAVVTVSAASVACGTLLRSQSSTSGPSAVIAAVLLLGAMAPMDRSLAMISQFLPANLFVGRVMEAYTTWPPSIGGLPSAAVSVGWMAAALWFLWWASRRFHARLASVVAGQPPEQQRERDGAHDDPRGGDRDRQHGLGAEQRPLGQ</sequence>
<feature type="compositionally biased region" description="Basic and acidic residues" evidence="5">
    <location>
        <begin position="247"/>
        <end position="267"/>
    </location>
</feature>
<evidence type="ECO:0000256" key="4">
    <source>
        <dbReference type="ARBA" id="ARBA00023136"/>
    </source>
</evidence>
<feature type="transmembrane region" description="Helical" evidence="6">
    <location>
        <begin position="91"/>
        <end position="115"/>
    </location>
</feature>
<evidence type="ECO:0000256" key="1">
    <source>
        <dbReference type="ARBA" id="ARBA00004141"/>
    </source>
</evidence>
<keyword evidence="3 6" id="KW-1133">Transmembrane helix</keyword>